<evidence type="ECO:0000313" key="1">
    <source>
        <dbReference type="EMBL" id="QIB75110.1"/>
    </source>
</evidence>
<dbReference type="PANTHER" id="PTHR43233:SF1">
    <property type="entry name" value="FAMILY N-ACETYLTRANSFERASE, PUTATIVE (AFU_ORTHOLOGUE AFUA_6G03350)-RELATED"/>
    <property type="match status" value="1"/>
</dbReference>
<sequence length="153" mass="16546">MDNDYELVRDVPDAETFCALREAAGMSPRSLDGARRGLPNSVFGVRVEYGSESGDGREVVGMARIVGDGGTVFQITDMVVRPDHQGEGLGTAMMDELVAYLDREASEHAYVNLMADVDGFYERWGFEPTAPASRGMYRRIGGDGDGGDDVGNE</sequence>
<dbReference type="Proteomes" id="UP000465846">
    <property type="component" value="Chromosome"/>
</dbReference>
<dbReference type="EMBL" id="CP048739">
    <property type="protein sequence ID" value="QIB75110.1"/>
    <property type="molecule type" value="Genomic_DNA"/>
</dbReference>
<dbReference type="AlphaFoldDB" id="A0A6C0UIS8"/>
<name>A0A6C0UIS8_9EURY</name>
<dbReference type="PANTHER" id="PTHR43233">
    <property type="entry name" value="FAMILY N-ACETYLTRANSFERASE, PUTATIVE (AFU_ORTHOLOGUE AFUA_6G03350)-RELATED"/>
    <property type="match status" value="1"/>
</dbReference>
<dbReference type="GO" id="GO:0016747">
    <property type="term" value="F:acyltransferase activity, transferring groups other than amino-acyl groups"/>
    <property type="evidence" value="ECO:0007669"/>
    <property type="project" value="InterPro"/>
</dbReference>
<dbReference type="Gene3D" id="3.40.630.30">
    <property type="match status" value="1"/>
</dbReference>
<proteinExistence type="predicted"/>
<reference evidence="1 2" key="1">
    <citation type="submission" date="2020-02" db="EMBL/GenBank/DDBJ databases">
        <title>Whole genome sequence of Halogeometricum borinquense strain wsp4.</title>
        <authorList>
            <person name="Verma D.K."/>
            <person name="Gopal K."/>
            <person name="Prasad E.S."/>
        </authorList>
    </citation>
    <scope>NUCLEOTIDE SEQUENCE [LARGE SCALE GENOMIC DNA]</scope>
    <source>
        <strain evidence="2">wsp4</strain>
    </source>
</reference>
<dbReference type="InterPro" id="IPR016181">
    <property type="entry name" value="Acyl_CoA_acyltransferase"/>
</dbReference>
<gene>
    <name evidence="1" type="ORF">G3I44_12965</name>
</gene>
<dbReference type="InterPro" id="IPR000182">
    <property type="entry name" value="GNAT_dom"/>
</dbReference>
<keyword evidence="1" id="KW-0808">Transferase</keyword>
<dbReference type="PROSITE" id="PS51186">
    <property type="entry name" value="GNAT"/>
    <property type="match status" value="1"/>
</dbReference>
<evidence type="ECO:0000313" key="2">
    <source>
        <dbReference type="Proteomes" id="UP000465846"/>
    </source>
</evidence>
<dbReference type="InterPro" id="IPR053144">
    <property type="entry name" value="Acetyltransferase_Butenolide"/>
</dbReference>
<protein>
    <submittedName>
        <fullName evidence="1">GNAT family N-acetyltransferase</fullName>
    </submittedName>
</protein>
<dbReference type="Pfam" id="PF13508">
    <property type="entry name" value="Acetyltransf_7"/>
    <property type="match status" value="1"/>
</dbReference>
<dbReference type="SUPFAM" id="SSF55729">
    <property type="entry name" value="Acyl-CoA N-acyltransferases (Nat)"/>
    <property type="match status" value="1"/>
</dbReference>
<dbReference type="GeneID" id="44080328"/>
<accession>A0A6C0UIS8</accession>
<dbReference type="CDD" id="cd04301">
    <property type="entry name" value="NAT_SF"/>
    <property type="match status" value="1"/>
</dbReference>
<dbReference type="RefSeq" id="WP_163486914.1">
    <property type="nucleotide sequence ID" value="NZ_CP048739.1"/>
</dbReference>
<organism evidence="1 2">
    <name type="scientific">Halogeometricum borinquense</name>
    <dbReference type="NCBI Taxonomy" id="60847"/>
    <lineage>
        <taxon>Archaea</taxon>
        <taxon>Methanobacteriati</taxon>
        <taxon>Methanobacteriota</taxon>
        <taxon>Stenosarchaea group</taxon>
        <taxon>Halobacteria</taxon>
        <taxon>Halobacteriales</taxon>
        <taxon>Haloferacaceae</taxon>
        <taxon>Halogeometricum</taxon>
    </lineage>
</organism>